<dbReference type="STRING" id="1121391.SAMN02745206_02266"/>
<dbReference type="InterPro" id="IPR001173">
    <property type="entry name" value="Glyco_trans_2-like"/>
</dbReference>
<dbReference type="EMBL" id="FQVB01000021">
    <property type="protein sequence ID" value="SHF57715.1"/>
    <property type="molecule type" value="Genomic_DNA"/>
</dbReference>
<feature type="domain" description="Glycosyltransferase 2-like" evidence="1">
    <location>
        <begin position="14"/>
        <end position="128"/>
    </location>
</feature>
<dbReference type="AlphaFoldDB" id="A0A1M5CSI6"/>
<sequence>MNMTSRESSNPLISVILPVFNAENFVEESIESILSQTANDLELIVIDDGSEDGSWEKIRAAASRDGRIRPLRNKKNRGLIYTLNKGLLESKGFYVARMDADDISLPDRLASQIEFMKEHNVDFCGCWIRLLGSIRKRVICFPETDIGFKTLLLFQTPFSHPTLVMRRKIIHAGFRYRSDAVHAEEYDLAVQLAKYYRMGNVPKVLLLYRVHKSQVSNLHRRTQLESAARIRREALRALEIPADPEQVYLHGYLRYPKPVASFEELRAYRNWLETLCLYFEEKEEAKRVVAEQWLRVCIRATHLGPRVVNEYRQSFLLRYYDASYKQQADLLLASLFRLRYGSRMFQMLESLSLSPGF</sequence>
<protein>
    <submittedName>
        <fullName evidence="2">Glycosyl transferase family 2</fullName>
    </submittedName>
</protein>
<gene>
    <name evidence="2" type="ORF">SAMN02745206_02266</name>
</gene>
<keyword evidence="3" id="KW-1185">Reference proteome</keyword>
<dbReference type="InterPro" id="IPR029044">
    <property type="entry name" value="Nucleotide-diphossugar_trans"/>
</dbReference>
<dbReference type="GO" id="GO:0016758">
    <property type="term" value="F:hexosyltransferase activity"/>
    <property type="evidence" value="ECO:0007669"/>
    <property type="project" value="UniProtKB-ARBA"/>
</dbReference>
<dbReference type="OrthoDB" id="9786172at2"/>
<evidence type="ECO:0000313" key="2">
    <source>
        <dbReference type="EMBL" id="SHF57715.1"/>
    </source>
</evidence>
<dbReference type="PANTHER" id="PTHR22916:SF3">
    <property type="entry name" value="UDP-GLCNAC:BETAGAL BETA-1,3-N-ACETYLGLUCOSAMINYLTRANSFERASE-LIKE PROTEIN 1"/>
    <property type="match status" value="1"/>
</dbReference>
<dbReference type="CDD" id="cd00761">
    <property type="entry name" value="Glyco_tranf_GTA_type"/>
    <property type="match status" value="1"/>
</dbReference>
<proteinExistence type="predicted"/>
<dbReference type="Gene3D" id="3.90.550.10">
    <property type="entry name" value="Spore Coat Polysaccharide Biosynthesis Protein SpsA, Chain A"/>
    <property type="match status" value="1"/>
</dbReference>
<dbReference type="SUPFAM" id="SSF53448">
    <property type="entry name" value="Nucleotide-diphospho-sugar transferases"/>
    <property type="match status" value="1"/>
</dbReference>
<organism evidence="2 3">
    <name type="scientific">Desulfacinum infernum DSM 9756</name>
    <dbReference type="NCBI Taxonomy" id="1121391"/>
    <lineage>
        <taxon>Bacteria</taxon>
        <taxon>Pseudomonadati</taxon>
        <taxon>Thermodesulfobacteriota</taxon>
        <taxon>Syntrophobacteria</taxon>
        <taxon>Syntrophobacterales</taxon>
        <taxon>Syntrophobacteraceae</taxon>
        <taxon>Desulfacinum</taxon>
    </lineage>
</organism>
<evidence type="ECO:0000313" key="3">
    <source>
        <dbReference type="Proteomes" id="UP000184076"/>
    </source>
</evidence>
<dbReference type="PANTHER" id="PTHR22916">
    <property type="entry name" value="GLYCOSYLTRANSFERASE"/>
    <property type="match status" value="1"/>
</dbReference>
<reference evidence="3" key="1">
    <citation type="submission" date="2016-11" db="EMBL/GenBank/DDBJ databases">
        <authorList>
            <person name="Varghese N."/>
            <person name="Submissions S."/>
        </authorList>
    </citation>
    <scope>NUCLEOTIDE SEQUENCE [LARGE SCALE GENOMIC DNA]</scope>
    <source>
        <strain evidence="3">DSM 9756</strain>
    </source>
</reference>
<accession>A0A1M5CSI6</accession>
<keyword evidence="2" id="KW-0808">Transferase</keyword>
<evidence type="ECO:0000259" key="1">
    <source>
        <dbReference type="Pfam" id="PF00535"/>
    </source>
</evidence>
<dbReference type="Pfam" id="PF00535">
    <property type="entry name" value="Glycos_transf_2"/>
    <property type="match status" value="1"/>
</dbReference>
<dbReference type="Proteomes" id="UP000184076">
    <property type="component" value="Unassembled WGS sequence"/>
</dbReference>
<dbReference type="RefSeq" id="WP_073039528.1">
    <property type="nucleotide sequence ID" value="NZ_FQVB01000021.1"/>
</dbReference>
<name>A0A1M5CSI6_9BACT</name>